<dbReference type="PANTHER" id="PTHR12011:SF285">
    <property type="entry name" value="ADHESION G PROTEIN-COUPLED RECEPTOR G3"/>
    <property type="match status" value="1"/>
</dbReference>
<feature type="signal peptide" evidence="7">
    <location>
        <begin position="1"/>
        <end position="20"/>
    </location>
</feature>
<gene>
    <name evidence="9" type="primary">ADGRG3</name>
</gene>
<evidence type="ECO:0000256" key="3">
    <source>
        <dbReference type="ARBA" id="ARBA00022989"/>
    </source>
</evidence>
<protein>
    <recommendedName>
        <fullName evidence="8">G-protein coupled receptors family 2 profile 2 domain-containing protein</fullName>
    </recommendedName>
</protein>
<evidence type="ECO:0000256" key="1">
    <source>
        <dbReference type="ARBA" id="ARBA00004141"/>
    </source>
</evidence>
<reference evidence="9" key="3">
    <citation type="submission" date="2025-08" db="UniProtKB">
        <authorList>
            <consortium name="Ensembl"/>
        </authorList>
    </citation>
    <scope>IDENTIFICATION</scope>
</reference>
<dbReference type="PROSITE" id="PS50261">
    <property type="entry name" value="G_PROTEIN_RECEP_F2_4"/>
    <property type="match status" value="1"/>
</dbReference>
<dbReference type="PANTHER" id="PTHR12011">
    <property type="entry name" value="ADHESION G-PROTEIN COUPLED RECEPTOR"/>
    <property type="match status" value="1"/>
</dbReference>
<dbReference type="Proteomes" id="UP000265100">
    <property type="component" value="Chromosome 1"/>
</dbReference>
<feature type="chain" id="PRO_5044323412" description="G-protein coupled receptors family 2 profile 2 domain-containing protein" evidence="7">
    <location>
        <begin position="21"/>
        <end position="423"/>
    </location>
</feature>
<proteinExistence type="predicted"/>
<keyword evidence="7" id="KW-0732">Signal</keyword>
<organism evidence="9 10">
    <name type="scientific">Astatotilapia calliptera</name>
    <name type="common">Eastern happy</name>
    <name type="synonym">Chromis callipterus</name>
    <dbReference type="NCBI Taxonomy" id="8154"/>
    <lineage>
        <taxon>Eukaryota</taxon>
        <taxon>Metazoa</taxon>
        <taxon>Chordata</taxon>
        <taxon>Craniata</taxon>
        <taxon>Vertebrata</taxon>
        <taxon>Euteleostomi</taxon>
        <taxon>Actinopterygii</taxon>
        <taxon>Neopterygii</taxon>
        <taxon>Teleostei</taxon>
        <taxon>Neoteleostei</taxon>
        <taxon>Acanthomorphata</taxon>
        <taxon>Ovalentaria</taxon>
        <taxon>Cichlomorphae</taxon>
        <taxon>Cichliformes</taxon>
        <taxon>Cichlidae</taxon>
        <taxon>African cichlids</taxon>
        <taxon>Pseudocrenilabrinae</taxon>
        <taxon>Haplochromini</taxon>
        <taxon>Astatotilapia</taxon>
    </lineage>
</organism>
<feature type="domain" description="G-protein coupled receptors family 2 profile 2" evidence="8">
    <location>
        <begin position="125"/>
        <end position="398"/>
    </location>
</feature>
<dbReference type="Ensembl" id="ENSACLT00000094928.1">
    <property type="protein sequence ID" value="ENSACLP00000054444.1"/>
    <property type="gene ID" value="ENSACLG00000022192.2"/>
</dbReference>
<accession>A0AAX7TBZ1</accession>
<reference evidence="9 10" key="1">
    <citation type="submission" date="2018-05" db="EMBL/GenBank/DDBJ databases">
        <authorList>
            <person name="Datahose"/>
        </authorList>
    </citation>
    <scope>NUCLEOTIDE SEQUENCE</scope>
</reference>
<feature type="transmembrane region" description="Helical" evidence="6">
    <location>
        <begin position="289"/>
        <end position="316"/>
    </location>
</feature>
<keyword evidence="10" id="KW-1185">Reference proteome</keyword>
<dbReference type="AlphaFoldDB" id="A0AAX7TBZ1"/>
<comment type="subcellular location">
    <subcellularLocation>
        <location evidence="1">Membrane</location>
        <topology evidence="1">Multi-pass membrane protein</topology>
    </subcellularLocation>
</comment>
<keyword evidence="4 6" id="KW-0472">Membrane</keyword>
<feature type="transmembrane region" description="Helical" evidence="6">
    <location>
        <begin position="376"/>
        <end position="397"/>
    </location>
</feature>
<sequence length="423" mass="47686">MWITFFLVTIFCFSMSQAVADYCENVLQECLKRPTAWTRCYEDKIMTCKPRGRFMAGIRQLKVDSLQEVDVSPTHEHRVHIPSSALQRSRGNVPEVEVLVVASVINSSHFKNPQLSVSKSHSETLSYITYIGSALSVVFTFISLIIYICLHRRRPEKTTNLHMQLTGAMLCLHLSFLLSCFSAWLLNEDSPVCLVLGLILHWSLLATFSWTALEGFHLYLLLSRVFNITFRKYLLKLSLVGWGFPTLVAVICAISGVYGKYTLHMRDAKLSNTTAHICWMNSEFPKKHLITSFITTVAFPSLVVLFNACVMGLVVFKLWGIRRGSGGFGSNTGWKKTNKNKGWNLWKDSVKVLGLSLVLGLPWGLTSITYVSLPGIYVFTIFNSCQGVFMFLWSLALTRKPQSNNNSSTDTCQKKLTTSLNNS</sequence>
<dbReference type="GO" id="GO:0004930">
    <property type="term" value="F:G protein-coupled receptor activity"/>
    <property type="evidence" value="ECO:0007669"/>
    <property type="project" value="InterPro"/>
</dbReference>
<keyword evidence="2 6" id="KW-0812">Transmembrane</keyword>
<name>A0AAX7TBZ1_ASTCA</name>
<keyword evidence="3 6" id="KW-1133">Transmembrane helix</keyword>
<dbReference type="GO" id="GO:0007189">
    <property type="term" value="P:adenylate cyclase-activating G protein-coupled receptor signaling pathway"/>
    <property type="evidence" value="ECO:0007669"/>
    <property type="project" value="TreeGrafter"/>
</dbReference>
<feature type="transmembrane region" description="Helical" evidence="6">
    <location>
        <begin position="127"/>
        <end position="150"/>
    </location>
</feature>
<feature type="transmembrane region" description="Helical" evidence="6">
    <location>
        <begin position="162"/>
        <end position="186"/>
    </location>
</feature>
<dbReference type="Gene3D" id="1.20.1070.10">
    <property type="entry name" value="Rhodopsin 7-helix transmembrane proteins"/>
    <property type="match status" value="1"/>
</dbReference>
<evidence type="ECO:0000256" key="2">
    <source>
        <dbReference type="ARBA" id="ARBA00022692"/>
    </source>
</evidence>
<evidence type="ECO:0000256" key="7">
    <source>
        <dbReference type="SAM" id="SignalP"/>
    </source>
</evidence>
<evidence type="ECO:0000259" key="8">
    <source>
        <dbReference type="PROSITE" id="PS50261"/>
    </source>
</evidence>
<feature type="region of interest" description="Disordered" evidence="5">
    <location>
        <begin position="402"/>
        <end position="423"/>
    </location>
</feature>
<reference evidence="9" key="4">
    <citation type="submission" date="2025-09" db="UniProtKB">
        <authorList>
            <consortium name="Ensembl"/>
        </authorList>
    </citation>
    <scope>IDENTIFICATION</scope>
</reference>
<dbReference type="PRINTS" id="PR00249">
    <property type="entry name" value="GPCRSECRETIN"/>
</dbReference>
<evidence type="ECO:0000256" key="4">
    <source>
        <dbReference type="ARBA" id="ARBA00023136"/>
    </source>
</evidence>
<evidence type="ECO:0000256" key="5">
    <source>
        <dbReference type="SAM" id="MobiDB-lite"/>
    </source>
</evidence>
<dbReference type="InterPro" id="IPR017981">
    <property type="entry name" value="GPCR_2-like_7TM"/>
</dbReference>
<dbReference type="GO" id="GO:0007166">
    <property type="term" value="P:cell surface receptor signaling pathway"/>
    <property type="evidence" value="ECO:0007669"/>
    <property type="project" value="InterPro"/>
</dbReference>
<dbReference type="GO" id="GO:0005886">
    <property type="term" value="C:plasma membrane"/>
    <property type="evidence" value="ECO:0007669"/>
    <property type="project" value="TreeGrafter"/>
</dbReference>
<evidence type="ECO:0000256" key="6">
    <source>
        <dbReference type="SAM" id="Phobius"/>
    </source>
</evidence>
<evidence type="ECO:0000313" key="10">
    <source>
        <dbReference type="Proteomes" id="UP000265100"/>
    </source>
</evidence>
<evidence type="ECO:0000313" key="9">
    <source>
        <dbReference type="Ensembl" id="ENSACLP00000054444.1"/>
    </source>
</evidence>
<dbReference type="GeneTree" id="ENSGT00940000166567"/>
<reference evidence="10" key="2">
    <citation type="submission" date="2023-03" db="EMBL/GenBank/DDBJ databases">
        <authorList>
            <consortium name="Wellcome Sanger Institute Data Sharing"/>
        </authorList>
    </citation>
    <scope>NUCLEOTIDE SEQUENCE [LARGE SCALE GENOMIC DNA]</scope>
</reference>
<feature type="transmembrane region" description="Helical" evidence="6">
    <location>
        <begin position="198"/>
        <end position="222"/>
    </location>
</feature>
<feature type="transmembrane region" description="Helical" evidence="6">
    <location>
        <begin position="350"/>
        <end position="370"/>
    </location>
</feature>
<feature type="transmembrane region" description="Helical" evidence="6">
    <location>
        <begin position="234"/>
        <end position="258"/>
    </location>
</feature>
<dbReference type="InterPro" id="IPR000832">
    <property type="entry name" value="GPCR_2_secretin-like"/>
</dbReference>
<dbReference type="Pfam" id="PF00002">
    <property type="entry name" value="7tm_2"/>
    <property type="match status" value="1"/>
</dbReference>